<feature type="compositionally biased region" description="Polar residues" evidence="1">
    <location>
        <begin position="23"/>
        <end position="37"/>
    </location>
</feature>
<gene>
    <name evidence="2" type="ORF">Sradi_4905700</name>
</gene>
<comment type="caution">
    <text evidence="2">The sequence shown here is derived from an EMBL/GenBank/DDBJ whole genome shotgun (WGS) entry which is preliminary data.</text>
</comment>
<organism evidence="2">
    <name type="scientific">Sesamum radiatum</name>
    <name type="common">Black benniseed</name>
    <dbReference type="NCBI Taxonomy" id="300843"/>
    <lineage>
        <taxon>Eukaryota</taxon>
        <taxon>Viridiplantae</taxon>
        <taxon>Streptophyta</taxon>
        <taxon>Embryophyta</taxon>
        <taxon>Tracheophyta</taxon>
        <taxon>Spermatophyta</taxon>
        <taxon>Magnoliopsida</taxon>
        <taxon>eudicotyledons</taxon>
        <taxon>Gunneridae</taxon>
        <taxon>Pentapetalae</taxon>
        <taxon>asterids</taxon>
        <taxon>lamiids</taxon>
        <taxon>Lamiales</taxon>
        <taxon>Pedaliaceae</taxon>
        <taxon>Sesamum</taxon>
    </lineage>
</organism>
<accession>A0AAW2MCF9</accession>
<sequence length="81" mass="8596">MNYAPTRASSKHVRDEHRAATTPPATRSSKGTPFSNDQRGKRSAAALLGSSSKKPRPNPSALPPSDSARFTATPPPLLLET</sequence>
<evidence type="ECO:0000256" key="1">
    <source>
        <dbReference type="SAM" id="MobiDB-lite"/>
    </source>
</evidence>
<name>A0AAW2MCF9_SESRA</name>
<reference evidence="2" key="1">
    <citation type="submission" date="2020-06" db="EMBL/GenBank/DDBJ databases">
        <authorList>
            <person name="Li T."/>
            <person name="Hu X."/>
            <person name="Zhang T."/>
            <person name="Song X."/>
            <person name="Zhang H."/>
            <person name="Dai N."/>
            <person name="Sheng W."/>
            <person name="Hou X."/>
            <person name="Wei L."/>
        </authorList>
    </citation>
    <scope>NUCLEOTIDE SEQUENCE</scope>
    <source>
        <strain evidence="2">G02</strain>
        <tissue evidence="2">Leaf</tissue>
    </source>
</reference>
<protein>
    <submittedName>
        <fullName evidence="2">Uncharacterized protein</fullName>
    </submittedName>
</protein>
<proteinExistence type="predicted"/>
<dbReference type="AlphaFoldDB" id="A0AAW2MCF9"/>
<dbReference type="EMBL" id="JACGWJ010000022">
    <property type="protein sequence ID" value="KAL0329190.1"/>
    <property type="molecule type" value="Genomic_DNA"/>
</dbReference>
<feature type="region of interest" description="Disordered" evidence="1">
    <location>
        <begin position="1"/>
        <end position="81"/>
    </location>
</feature>
<evidence type="ECO:0000313" key="2">
    <source>
        <dbReference type="EMBL" id="KAL0329190.1"/>
    </source>
</evidence>
<reference evidence="2" key="2">
    <citation type="journal article" date="2024" name="Plant">
        <title>Genomic evolution and insights into agronomic trait innovations of Sesamum species.</title>
        <authorList>
            <person name="Miao H."/>
            <person name="Wang L."/>
            <person name="Qu L."/>
            <person name="Liu H."/>
            <person name="Sun Y."/>
            <person name="Le M."/>
            <person name="Wang Q."/>
            <person name="Wei S."/>
            <person name="Zheng Y."/>
            <person name="Lin W."/>
            <person name="Duan Y."/>
            <person name="Cao H."/>
            <person name="Xiong S."/>
            <person name="Wang X."/>
            <person name="Wei L."/>
            <person name="Li C."/>
            <person name="Ma Q."/>
            <person name="Ju M."/>
            <person name="Zhao R."/>
            <person name="Li G."/>
            <person name="Mu C."/>
            <person name="Tian Q."/>
            <person name="Mei H."/>
            <person name="Zhang T."/>
            <person name="Gao T."/>
            <person name="Zhang H."/>
        </authorList>
    </citation>
    <scope>NUCLEOTIDE SEQUENCE</scope>
    <source>
        <strain evidence="2">G02</strain>
    </source>
</reference>
<feature type="compositionally biased region" description="Low complexity" evidence="1">
    <location>
        <begin position="43"/>
        <end position="52"/>
    </location>
</feature>